<name>A0A6A6EK22_9PEZI</name>
<evidence type="ECO:0000259" key="1">
    <source>
        <dbReference type="Pfam" id="PF00149"/>
    </source>
</evidence>
<dbReference type="Pfam" id="PF00149">
    <property type="entry name" value="Metallophos"/>
    <property type="match status" value="1"/>
</dbReference>
<dbReference type="InterPro" id="IPR051693">
    <property type="entry name" value="UPF0046_metallophosphoest"/>
</dbReference>
<dbReference type="GO" id="GO:0016787">
    <property type="term" value="F:hydrolase activity"/>
    <property type="evidence" value="ECO:0007669"/>
    <property type="project" value="InterPro"/>
</dbReference>
<reference evidence="2" key="1">
    <citation type="journal article" date="2020" name="Stud. Mycol.">
        <title>101 Dothideomycetes genomes: a test case for predicting lifestyles and emergence of pathogens.</title>
        <authorList>
            <person name="Haridas S."/>
            <person name="Albert R."/>
            <person name="Binder M."/>
            <person name="Bloem J."/>
            <person name="Labutti K."/>
            <person name="Salamov A."/>
            <person name="Andreopoulos B."/>
            <person name="Baker S."/>
            <person name="Barry K."/>
            <person name="Bills G."/>
            <person name="Bluhm B."/>
            <person name="Cannon C."/>
            <person name="Castanera R."/>
            <person name="Culley D."/>
            <person name="Daum C."/>
            <person name="Ezra D."/>
            <person name="Gonzalez J."/>
            <person name="Henrissat B."/>
            <person name="Kuo A."/>
            <person name="Liang C."/>
            <person name="Lipzen A."/>
            <person name="Lutzoni F."/>
            <person name="Magnuson J."/>
            <person name="Mondo S."/>
            <person name="Nolan M."/>
            <person name="Ohm R."/>
            <person name="Pangilinan J."/>
            <person name="Park H.-J."/>
            <person name="Ramirez L."/>
            <person name="Alfaro M."/>
            <person name="Sun H."/>
            <person name="Tritt A."/>
            <person name="Yoshinaga Y."/>
            <person name="Zwiers L.-H."/>
            <person name="Turgeon B."/>
            <person name="Goodwin S."/>
            <person name="Spatafora J."/>
            <person name="Crous P."/>
            <person name="Grigoriev I."/>
        </authorList>
    </citation>
    <scope>NUCLEOTIDE SEQUENCE</scope>
    <source>
        <strain evidence="2">CBS 207.26</strain>
    </source>
</reference>
<dbReference type="InterPro" id="IPR004843">
    <property type="entry name" value="Calcineurin-like_PHP"/>
</dbReference>
<proteinExistence type="predicted"/>
<dbReference type="CDD" id="cd07379">
    <property type="entry name" value="MPP_239FB"/>
    <property type="match status" value="1"/>
</dbReference>
<dbReference type="Gene3D" id="3.60.21.10">
    <property type="match status" value="1"/>
</dbReference>
<organism evidence="2 3">
    <name type="scientific">Zopfia rhizophila CBS 207.26</name>
    <dbReference type="NCBI Taxonomy" id="1314779"/>
    <lineage>
        <taxon>Eukaryota</taxon>
        <taxon>Fungi</taxon>
        <taxon>Dikarya</taxon>
        <taxon>Ascomycota</taxon>
        <taxon>Pezizomycotina</taxon>
        <taxon>Dothideomycetes</taxon>
        <taxon>Dothideomycetes incertae sedis</taxon>
        <taxon>Zopfiaceae</taxon>
        <taxon>Zopfia</taxon>
    </lineage>
</organism>
<feature type="domain" description="Calcineurin-like phosphoesterase" evidence="1">
    <location>
        <begin position="53"/>
        <end position="244"/>
    </location>
</feature>
<dbReference type="PANTHER" id="PTHR12905:SF18">
    <property type="entry name" value="ESTER HYDROLASE, PUTATIVE (AFU_ORTHOLOGUE AFUA_4G03130)-RELATED"/>
    <property type="match status" value="1"/>
</dbReference>
<dbReference type="EMBL" id="ML994616">
    <property type="protein sequence ID" value="KAF2191681.1"/>
    <property type="molecule type" value="Genomic_DNA"/>
</dbReference>
<gene>
    <name evidence="2" type="ORF">K469DRAFT_621559</name>
</gene>
<dbReference type="Proteomes" id="UP000800200">
    <property type="component" value="Unassembled WGS sequence"/>
</dbReference>
<dbReference type="OrthoDB" id="630188at2759"/>
<dbReference type="PANTHER" id="PTHR12905">
    <property type="entry name" value="METALLOPHOSPHOESTERASE"/>
    <property type="match status" value="1"/>
</dbReference>
<protein>
    <submittedName>
        <fullName evidence="2">Metallo-dependent phosphatase</fullName>
    </submittedName>
</protein>
<accession>A0A6A6EK22</accession>
<dbReference type="AlphaFoldDB" id="A0A6A6EK22"/>
<evidence type="ECO:0000313" key="2">
    <source>
        <dbReference type="EMBL" id="KAF2191681.1"/>
    </source>
</evidence>
<evidence type="ECO:0000313" key="3">
    <source>
        <dbReference type="Proteomes" id="UP000800200"/>
    </source>
</evidence>
<dbReference type="SUPFAM" id="SSF56300">
    <property type="entry name" value="Metallo-dependent phosphatases"/>
    <property type="match status" value="1"/>
</dbReference>
<dbReference type="InterPro" id="IPR029052">
    <property type="entry name" value="Metallo-depent_PP-like"/>
</dbReference>
<keyword evidence="3" id="KW-1185">Reference proteome</keyword>
<sequence>MFPNQSSKRGIFAPPTPFQQFLWSPLKYLTHHFYFYINSLSQVPIPPHPPVRVVCISDTHNRTPSVPDGDLLIHAGDLTNGGTIAESQAQIDWPDSLPHKHKVAIASNHDAWLDAASRSTLSLADQENSPDWKSIRYMQSEALSISFTAVNSNTGEDMERMINIYAAPHVPLCGGTSFAFQYQQHLHPWQYSIPKNTNILVTHTPPRYYRDISGGNFVNLGCQGLLEEIWRVKPKLHVFGHVHVGRGRTVVQWDRGQKAYEKACERKFGGLWEAFSPRAWMQLWTVVLCGVWGILKKPLGQKSGYKQNSVLVNAAMWYDLPGNLENPVQLIDI</sequence>